<evidence type="ECO:0000313" key="3">
    <source>
        <dbReference type="Proteomes" id="UP000215459"/>
    </source>
</evidence>
<dbReference type="OrthoDB" id="2987320at2"/>
<dbReference type="InterPro" id="IPR000551">
    <property type="entry name" value="MerR-type_HTH_dom"/>
</dbReference>
<accession>A0A235B6K4</accession>
<dbReference type="Gene3D" id="1.10.1660.10">
    <property type="match status" value="1"/>
</dbReference>
<dbReference type="InterPro" id="IPR009061">
    <property type="entry name" value="DNA-bd_dom_put_sf"/>
</dbReference>
<dbReference type="AlphaFoldDB" id="A0A235B6K4"/>
<dbReference type="GO" id="GO:0006355">
    <property type="term" value="P:regulation of DNA-templated transcription"/>
    <property type="evidence" value="ECO:0007669"/>
    <property type="project" value="InterPro"/>
</dbReference>
<dbReference type="SUPFAM" id="SSF46955">
    <property type="entry name" value="Putative DNA-binding domain"/>
    <property type="match status" value="1"/>
</dbReference>
<sequence length="213" mass="25066">MSKQARISTREAAQRLHVHARTVRKWIDSFEEYISPEVNDRGHYMLTEDGFLRLKDIQQRLQETGKSMRQIRQDLVKEGRWEIERLSERPPVEEEAPVVPFGREYPMHRVVGSLDEIGEMLETVFTRLDQLEDHVFTMFDMMEEMEKRMAATSQNTLPAASVQKMMDEIGKKQDQLKVELRNATFSHRLASAAEEPSPYIPRRQKRTRFLGIF</sequence>
<organism evidence="2 3">
    <name type="scientific">Paludifilum halophilum</name>
    <dbReference type="NCBI Taxonomy" id="1642702"/>
    <lineage>
        <taxon>Bacteria</taxon>
        <taxon>Bacillati</taxon>
        <taxon>Bacillota</taxon>
        <taxon>Bacilli</taxon>
        <taxon>Bacillales</taxon>
        <taxon>Thermoactinomycetaceae</taxon>
        <taxon>Paludifilum</taxon>
    </lineage>
</organism>
<evidence type="ECO:0000313" key="2">
    <source>
        <dbReference type="EMBL" id="OYD07235.1"/>
    </source>
</evidence>
<keyword evidence="3" id="KW-1185">Reference proteome</keyword>
<proteinExistence type="predicted"/>
<reference evidence="2 3" key="1">
    <citation type="submission" date="2017-07" db="EMBL/GenBank/DDBJ databases">
        <title>The genome sequence of Paludifilum halophilum highlights mechanisms for microbial adaptation to high salt environemnts.</title>
        <authorList>
            <person name="Belbahri L."/>
        </authorList>
    </citation>
    <scope>NUCLEOTIDE SEQUENCE [LARGE SCALE GENOMIC DNA]</scope>
    <source>
        <strain evidence="2 3">DSM 102817</strain>
    </source>
</reference>
<dbReference type="GO" id="GO:0003677">
    <property type="term" value="F:DNA binding"/>
    <property type="evidence" value="ECO:0007669"/>
    <property type="project" value="InterPro"/>
</dbReference>
<dbReference type="EMBL" id="NOWF01000007">
    <property type="protein sequence ID" value="OYD07235.1"/>
    <property type="molecule type" value="Genomic_DNA"/>
</dbReference>
<protein>
    <recommendedName>
        <fullName evidence="1">HTH merR-type domain-containing protein</fullName>
    </recommendedName>
</protein>
<dbReference type="Proteomes" id="UP000215459">
    <property type="component" value="Unassembled WGS sequence"/>
</dbReference>
<gene>
    <name evidence="2" type="ORF">CHM34_12695</name>
</gene>
<name>A0A235B6K4_9BACL</name>
<comment type="caution">
    <text evidence="2">The sequence shown here is derived from an EMBL/GenBank/DDBJ whole genome shotgun (WGS) entry which is preliminary data.</text>
</comment>
<dbReference type="Pfam" id="PF13411">
    <property type="entry name" value="MerR_1"/>
    <property type="match status" value="1"/>
</dbReference>
<feature type="domain" description="HTH merR-type" evidence="1">
    <location>
        <begin position="8"/>
        <end position="73"/>
    </location>
</feature>
<dbReference type="RefSeq" id="WP_094264978.1">
    <property type="nucleotide sequence ID" value="NZ_NOWF01000007.1"/>
</dbReference>
<evidence type="ECO:0000259" key="1">
    <source>
        <dbReference type="Pfam" id="PF13411"/>
    </source>
</evidence>